<evidence type="ECO:0000259" key="5">
    <source>
        <dbReference type="SMART" id="SM00739"/>
    </source>
</evidence>
<dbReference type="InterPro" id="IPR041988">
    <property type="entry name" value="Ribosomal_uL24_KOW"/>
</dbReference>
<dbReference type="CDD" id="cd06089">
    <property type="entry name" value="KOW_RPL26"/>
    <property type="match status" value="1"/>
</dbReference>
<keyword evidence="2" id="KW-0689">Ribosomal protein</keyword>
<gene>
    <name evidence="6" type="ORF">LTR62_007346</name>
</gene>
<dbReference type="GO" id="GO:1990904">
    <property type="term" value="C:ribonucleoprotein complex"/>
    <property type="evidence" value="ECO:0007669"/>
    <property type="project" value="UniProtKB-KW"/>
</dbReference>
<evidence type="ECO:0000256" key="2">
    <source>
        <dbReference type="ARBA" id="ARBA00022980"/>
    </source>
</evidence>
<evidence type="ECO:0000256" key="1">
    <source>
        <dbReference type="ARBA" id="ARBA00010618"/>
    </source>
</evidence>
<dbReference type="GO" id="GO:0005840">
    <property type="term" value="C:ribosome"/>
    <property type="evidence" value="ECO:0007669"/>
    <property type="project" value="UniProtKB-KW"/>
</dbReference>
<dbReference type="InterPro" id="IPR005824">
    <property type="entry name" value="KOW"/>
</dbReference>
<reference evidence="6" key="1">
    <citation type="submission" date="2023-08" db="EMBL/GenBank/DDBJ databases">
        <title>Black Yeasts Isolated from many extreme environments.</title>
        <authorList>
            <person name="Coleine C."/>
            <person name="Stajich J.E."/>
            <person name="Selbmann L."/>
        </authorList>
    </citation>
    <scope>NUCLEOTIDE SEQUENCE</scope>
    <source>
        <strain evidence="6">CCFEE 5401</strain>
    </source>
</reference>
<dbReference type="HAMAP" id="MF_01326_B">
    <property type="entry name" value="Ribosomal_uL24_B"/>
    <property type="match status" value="1"/>
</dbReference>
<feature type="domain" description="KOW" evidence="5">
    <location>
        <begin position="101"/>
        <end position="128"/>
    </location>
</feature>
<dbReference type="PROSITE" id="PS01108">
    <property type="entry name" value="RIBOSOMAL_L24"/>
    <property type="match status" value="1"/>
</dbReference>
<name>A0AAN7TVE4_9PEZI</name>
<dbReference type="PANTHER" id="PTHR12903">
    <property type="entry name" value="MITOCHONDRIAL RIBOSOMAL PROTEIN L24"/>
    <property type="match status" value="1"/>
</dbReference>
<evidence type="ECO:0000313" key="6">
    <source>
        <dbReference type="EMBL" id="KAK5116672.1"/>
    </source>
</evidence>
<comment type="caution">
    <text evidence="6">The sequence shown here is derived from an EMBL/GenBank/DDBJ whole genome shotgun (WGS) entry which is preliminary data.</text>
</comment>
<proteinExistence type="inferred from homology"/>
<dbReference type="InterPro" id="IPR014722">
    <property type="entry name" value="Rib_uL2_dom2"/>
</dbReference>
<dbReference type="InterPro" id="IPR008991">
    <property type="entry name" value="Translation_prot_SH3-like_sf"/>
</dbReference>
<feature type="region of interest" description="Disordered" evidence="4">
    <location>
        <begin position="14"/>
        <end position="34"/>
    </location>
</feature>
<dbReference type="SUPFAM" id="SSF50104">
    <property type="entry name" value="Translation proteins SH3-like domain"/>
    <property type="match status" value="1"/>
</dbReference>
<evidence type="ECO:0000256" key="4">
    <source>
        <dbReference type="SAM" id="MobiDB-lite"/>
    </source>
</evidence>
<keyword evidence="3" id="KW-0687">Ribonucleoprotein</keyword>
<comment type="similarity">
    <text evidence="1">Belongs to the universal ribosomal protein uL24 family.</text>
</comment>
<organism evidence="6 7">
    <name type="scientific">Meristemomyces frigidus</name>
    <dbReference type="NCBI Taxonomy" id="1508187"/>
    <lineage>
        <taxon>Eukaryota</taxon>
        <taxon>Fungi</taxon>
        <taxon>Dikarya</taxon>
        <taxon>Ascomycota</taxon>
        <taxon>Pezizomycotina</taxon>
        <taxon>Dothideomycetes</taxon>
        <taxon>Dothideomycetidae</taxon>
        <taxon>Mycosphaerellales</taxon>
        <taxon>Teratosphaeriaceae</taxon>
        <taxon>Meristemomyces</taxon>
    </lineage>
</organism>
<dbReference type="EMBL" id="JAVRRL010000007">
    <property type="protein sequence ID" value="KAK5116672.1"/>
    <property type="molecule type" value="Genomic_DNA"/>
</dbReference>
<dbReference type="InterPro" id="IPR005825">
    <property type="entry name" value="Ribosomal_uL24_CS"/>
</dbReference>
<dbReference type="AlphaFoldDB" id="A0AAN7TVE4"/>
<dbReference type="GO" id="GO:0006412">
    <property type="term" value="P:translation"/>
    <property type="evidence" value="ECO:0007669"/>
    <property type="project" value="InterPro"/>
</dbReference>
<dbReference type="InterPro" id="IPR003256">
    <property type="entry name" value="Ribosomal_uL24"/>
</dbReference>
<dbReference type="SMART" id="SM00739">
    <property type="entry name" value="KOW"/>
    <property type="match status" value="1"/>
</dbReference>
<protein>
    <recommendedName>
        <fullName evidence="5">KOW domain-containing protein</fullName>
    </recommendedName>
</protein>
<accession>A0AAN7TVE4</accession>
<dbReference type="GO" id="GO:0003735">
    <property type="term" value="F:structural constituent of ribosome"/>
    <property type="evidence" value="ECO:0007669"/>
    <property type="project" value="InterPro"/>
</dbReference>
<dbReference type="Gene3D" id="2.30.30.30">
    <property type="match status" value="1"/>
</dbReference>
<dbReference type="GO" id="GO:0003723">
    <property type="term" value="F:RNA binding"/>
    <property type="evidence" value="ECO:0007669"/>
    <property type="project" value="InterPro"/>
</dbReference>
<evidence type="ECO:0000256" key="3">
    <source>
        <dbReference type="ARBA" id="ARBA00023274"/>
    </source>
</evidence>
<dbReference type="Proteomes" id="UP001310890">
    <property type="component" value="Unassembled WGS sequence"/>
</dbReference>
<dbReference type="Pfam" id="PF22682">
    <property type="entry name" value="Ribosomal_uL24m-like"/>
    <property type="match status" value="1"/>
</dbReference>
<sequence>MDRVLQRTVRAVRSTNRKRAKLQDHEQKGQSWSNFQQRNRLVRANGANIKAARLNRATDWAAGRLAPRRDVGEQAETYGALPIYDIQSPTLNAKDIPKWFPIVEGDRVVVMTGRDRGKIGEVTEVLKDRGQLRVKGANVVDVIVPKWMTREEEQGGQQLSAVPRPMSINDVRLVYPLPDPTTGIPRDVIIDRLINANWAYDKLKREWTQGDRVIPGTNTIIPWPETIEDEPEDYDIDTLRNTVEIETFRPWLLAPPMPLSVIDELRGKYSRFRTRHEHEYLEKKGAEDAKVERRKGLIAGMRTPLQELGEARRRKREVEERELSEGQLAAIGRVIAGEQARAVGSLRGPRSV</sequence>
<evidence type="ECO:0000313" key="7">
    <source>
        <dbReference type="Proteomes" id="UP001310890"/>
    </source>
</evidence>